<evidence type="ECO:0000313" key="3">
    <source>
        <dbReference type="EMBL" id="MBV0931768.1"/>
    </source>
</evidence>
<evidence type="ECO:0000313" key="4">
    <source>
        <dbReference type="Proteomes" id="UP000755551"/>
    </source>
</evidence>
<proteinExistence type="predicted"/>
<organism evidence="3 4">
    <name type="scientific">Marinobacterium weihaiense</name>
    <dbReference type="NCBI Taxonomy" id="2851016"/>
    <lineage>
        <taxon>Bacteria</taxon>
        <taxon>Pseudomonadati</taxon>
        <taxon>Pseudomonadota</taxon>
        <taxon>Gammaproteobacteria</taxon>
        <taxon>Oceanospirillales</taxon>
        <taxon>Oceanospirillaceae</taxon>
        <taxon>Marinobacterium</taxon>
    </lineage>
</organism>
<feature type="domain" description="Oxidoreductase molybdopterin-binding" evidence="1">
    <location>
        <begin position="134"/>
        <end position="302"/>
    </location>
</feature>
<feature type="domain" description="Moybdenum cofactor oxidoreductase dimerisation" evidence="2">
    <location>
        <begin position="330"/>
        <end position="448"/>
    </location>
</feature>
<sequence length="449" mass="48913">MSHKNKDAVGQGPDTRGIHELYAEDPAEADRKLWGRQVDPASRRGFLKRSSLLAMASALGASAIPFGDKMPGGLIPAALANTTEPFALAGKDGLRVLNDRPINAETPAHLLDDRVTPNNRMFVRNNGLPPEMNAIDTATWTLEIAGESCENPMTFTLAELKERFKHHTYQLQVECGGNGRSEFVPSASGNQWTLGAVACPRFTGVRVRDVLEACGVKSDAVYIGYYGADQHLSRDPSKEAISRGVPIEKAMEDESLIAWAMNDEDIPLLNGHPLRLVCGGWPGSVSGKWLKKIVIRNQVHDGAKMSPPSYAVPKYPVAPGTEVPKADMKIIGSMPVKSLVTFPKSGLTHALDVPLAIRGHAWAGDLAVSEVHVSIDFGATWQKATLEAPANRLAWQHWSAELRFPEKGYYEVWARAVDTEGHSQPMVVPGWNPRGYLNNACHRIAVQVA</sequence>
<dbReference type="PANTHER" id="PTHR19372:SF7">
    <property type="entry name" value="SULFITE OXIDASE, MITOCHONDRIAL"/>
    <property type="match status" value="1"/>
</dbReference>
<evidence type="ECO:0000259" key="1">
    <source>
        <dbReference type="Pfam" id="PF00174"/>
    </source>
</evidence>
<gene>
    <name evidence="3" type="ORF">KTN04_00225</name>
</gene>
<dbReference type="Pfam" id="PF00174">
    <property type="entry name" value="Oxidored_molyb"/>
    <property type="match status" value="1"/>
</dbReference>
<dbReference type="Proteomes" id="UP000755551">
    <property type="component" value="Unassembled WGS sequence"/>
</dbReference>
<accession>A0ABS6M664</accession>
<dbReference type="PANTHER" id="PTHR19372">
    <property type="entry name" value="SULFITE REDUCTASE"/>
    <property type="match status" value="1"/>
</dbReference>
<reference evidence="3 4" key="1">
    <citation type="submission" date="2021-06" db="EMBL/GenBank/DDBJ databases">
        <title>Bacterium isolated from marine sediment.</title>
        <authorList>
            <person name="Zhu K.-L."/>
            <person name="Du Z.-J."/>
            <person name="Liang Q.-Y."/>
        </authorList>
    </citation>
    <scope>NUCLEOTIDE SEQUENCE [LARGE SCALE GENOMIC DNA]</scope>
    <source>
        <strain evidence="3 4">A346</strain>
    </source>
</reference>
<dbReference type="Pfam" id="PF03404">
    <property type="entry name" value="Mo-co_dimer"/>
    <property type="match status" value="1"/>
</dbReference>
<evidence type="ECO:0000259" key="2">
    <source>
        <dbReference type="Pfam" id="PF03404"/>
    </source>
</evidence>
<keyword evidence="4" id="KW-1185">Reference proteome</keyword>
<dbReference type="InterPro" id="IPR005066">
    <property type="entry name" value="MoCF_OxRdtse_dimer"/>
</dbReference>
<protein>
    <submittedName>
        <fullName evidence="3">Sulfite oxidase</fullName>
    </submittedName>
</protein>
<dbReference type="CDD" id="cd02110">
    <property type="entry name" value="SO_family_Moco_dimer"/>
    <property type="match status" value="1"/>
</dbReference>
<name>A0ABS6M664_9GAMM</name>
<dbReference type="EMBL" id="JAHQZT010000001">
    <property type="protein sequence ID" value="MBV0931768.1"/>
    <property type="molecule type" value="Genomic_DNA"/>
</dbReference>
<dbReference type="InterPro" id="IPR000572">
    <property type="entry name" value="OxRdtase_Mopterin-bd_dom"/>
</dbReference>
<dbReference type="RefSeq" id="WP_217333198.1">
    <property type="nucleotide sequence ID" value="NZ_JAHQZT010000001.1"/>
</dbReference>
<comment type="caution">
    <text evidence="3">The sequence shown here is derived from an EMBL/GenBank/DDBJ whole genome shotgun (WGS) entry which is preliminary data.</text>
</comment>
<dbReference type="InterPro" id="IPR006311">
    <property type="entry name" value="TAT_signal"/>
</dbReference>
<dbReference type="PROSITE" id="PS51318">
    <property type="entry name" value="TAT"/>
    <property type="match status" value="1"/>
</dbReference>